<feature type="transmembrane region" description="Helical" evidence="1">
    <location>
        <begin position="20"/>
        <end position="41"/>
    </location>
</feature>
<dbReference type="EMBL" id="CACVKT020007640">
    <property type="protein sequence ID" value="CAC5409147.1"/>
    <property type="molecule type" value="Genomic_DNA"/>
</dbReference>
<keyword evidence="1" id="KW-0472">Membrane</keyword>
<protein>
    <submittedName>
        <fullName evidence="2">Uncharacterized protein</fullName>
    </submittedName>
</protein>
<evidence type="ECO:0000256" key="1">
    <source>
        <dbReference type="SAM" id="Phobius"/>
    </source>
</evidence>
<organism evidence="2 3">
    <name type="scientific">Mytilus coruscus</name>
    <name type="common">Sea mussel</name>
    <dbReference type="NCBI Taxonomy" id="42192"/>
    <lineage>
        <taxon>Eukaryota</taxon>
        <taxon>Metazoa</taxon>
        <taxon>Spiralia</taxon>
        <taxon>Lophotrochozoa</taxon>
        <taxon>Mollusca</taxon>
        <taxon>Bivalvia</taxon>
        <taxon>Autobranchia</taxon>
        <taxon>Pteriomorphia</taxon>
        <taxon>Mytilida</taxon>
        <taxon>Mytiloidea</taxon>
        <taxon>Mytilidae</taxon>
        <taxon>Mytilinae</taxon>
        <taxon>Mytilus</taxon>
    </lineage>
</organism>
<keyword evidence="3" id="KW-1185">Reference proteome</keyword>
<keyword evidence="1" id="KW-0812">Transmembrane</keyword>
<sequence length="166" mass="19527">MVNLEFNSSQFPSVKVSSIWRDAIAVCVITGFVCFILYQLLLQWRDEKDVETRFSYLESGSTCVHDRFQRASRMIVNEKVCYDMNVDFQTLRDNWTKEHSFTSRFDADVLNGKRHISEHGIHVQLTMAKGFVDRELRKIRKDMSEDILSLEEVDKDVSLLQKYFSK</sequence>
<reference evidence="2 3" key="1">
    <citation type="submission" date="2020-06" db="EMBL/GenBank/DDBJ databases">
        <authorList>
            <person name="Li R."/>
            <person name="Bekaert M."/>
        </authorList>
    </citation>
    <scope>NUCLEOTIDE SEQUENCE [LARGE SCALE GENOMIC DNA]</scope>
    <source>
        <strain evidence="3">wild</strain>
    </source>
</reference>
<keyword evidence="1" id="KW-1133">Transmembrane helix</keyword>
<evidence type="ECO:0000313" key="2">
    <source>
        <dbReference type="EMBL" id="CAC5409147.1"/>
    </source>
</evidence>
<accession>A0A6J8DN26</accession>
<dbReference type="Proteomes" id="UP000507470">
    <property type="component" value="Unassembled WGS sequence"/>
</dbReference>
<dbReference type="OrthoDB" id="6081128at2759"/>
<gene>
    <name evidence="2" type="ORF">MCOR_42474</name>
</gene>
<name>A0A6J8DN26_MYTCO</name>
<dbReference type="AlphaFoldDB" id="A0A6J8DN26"/>
<proteinExistence type="predicted"/>
<evidence type="ECO:0000313" key="3">
    <source>
        <dbReference type="Proteomes" id="UP000507470"/>
    </source>
</evidence>